<proteinExistence type="predicted"/>
<accession>A0A4R1BAV4</accession>
<dbReference type="EMBL" id="SJZI01000042">
    <property type="protein sequence ID" value="TCJ14083.1"/>
    <property type="molecule type" value="Genomic_DNA"/>
</dbReference>
<sequence>MLAFYGEWERLREAQQGTEGDLGEHRSERDEARVALEDACYEALLQVARSNKRNPDAARRYFDHTLLDPAYTPSLRKQPTA</sequence>
<organism evidence="1 2">
    <name type="scientific">Flaviaesturariibacter flavus</name>
    <dbReference type="NCBI Taxonomy" id="2502780"/>
    <lineage>
        <taxon>Bacteria</taxon>
        <taxon>Pseudomonadati</taxon>
        <taxon>Bacteroidota</taxon>
        <taxon>Chitinophagia</taxon>
        <taxon>Chitinophagales</taxon>
        <taxon>Chitinophagaceae</taxon>
        <taxon>Flaviaestuariibacter</taxon>
    </lineage>
</organism>
<reference evidence="1 2" key="1">
    <citation type="submission" date="2019-03" db="EMBL/GenBank/DDBJ databases">
        <authorList>
            <person name="Kim M.K.M."/>
        </authorList>
    </citation>
    <scope>NUCLEOTIDE SEQUENCE [LARGE SCALE GENOMIC DNA]</scope>
    <source>
        <strain evidence="1 2">17J68-12</strain>
    </source>
</reference>
<dbReference type="Proteomes" id="UP000295334">
    <property type="component" value="Unassembled WGS sequence"/>
</dbReference>
<dbReference type="AlphaFoldDB" id="A0A4R1BAV4"/>
<dbReference type="RefSeq" id="WP_131448857.1">
    <property type="nucleotide sequence ID" value="NZ_SJZI01000042.1"/>
</dbReference>
<evidence type="ECO:0000313" key="1">
    <source>
        <dbReference type="EMBL" id="TCJ14083.1"/>
    </source>
</evidence>
<keyword evidence="2" id="KW-1185">Reference proteome</keyword>
<gene>
    <name evidence="1" type="ORF">EPD60_08710</name>
</gene>
<name>A0A4R1BAV4_9BACT</name>
<evidence type="ECO:0000313" key="2">
    <source>
        <dbReference type="Proteomes" id="UP000295334"/>
    </source>
</evidence>
<comment type="caution">
    <text evidence="1">The sequence shown here is derived from an EMBL/GenBank/DDBJ whole genome shotgun (WGS) entry which is preliminary data.</text>
</comment>
<protein>
    <submittedName>
        <fullName evidence="1">Uncharacterized protein</fullName>
    </submittedName>
</protein>